<dbReference type="InterPro" id="IPR045584">
    <property type="entry name" value="Pilin-like"/>
</dbReference>
<dbReference type="Pfam" id="PF07963">
    <property type="entry name" value="N_methyl"/>
    <property type="match status" value="1"/>
</dbReference>
<evidence type="ECO:0000256" key="8">
    <source>
        <dbReference type="ARBA" id="ARBA00023136"/>
    </source>
</evidence>
<comment type="subcellular location">
    <subcellularLocation>
        <location evidence="1">Cell inner membrane</location>
        <topology evidence="1">Single-pass membrane protein</topology>
    </subcellularLocation>
</comment>
<evidence type="ECO:0000313" key="14">
    <source>
        <dbReference type="Proteomes" id="UP000601990"/>
    </source>
</evidence>
<keyword evidence="3" id="KW-1003">Cell membrane</keyword>
<evidence type="ECO:0000256" key="5">
    <source>
        <dbReference type="ARBA" id="ARBA00022519"/>
    </source>
</evidence>
<evidence type="ECO:0000256" key="2">
    <source>
        <dbReference type="ARBA" id="ARBA00021549"/>
    </source>
</evidence>
<proteinExistence type="inferred from homology"/>
<evidence type="ECO:0000256" key="1">
    <source>
        <dbReference type="ARBA" id="ARBA00004377"/>
    </source>
</evidence>
<name>A0ABX1N712_9RHOO</name>
<evidence type="ECO:0000256" key="3">
    <source>
        <dbReference type="ARBA" id="ARBA00022475"/>
    </source>
</evidence>
<keyword evidence="8 11" id="KW-0472">Membrane</keyword>
<comment type="caution">
    <text evidence="13">The sequence shown here is derived from an EMBL/GenBank/DDBJ whole genome shotgun (WGS) entry which is preliminary data.</text>
</comment>
<sequence length="187" mass="19775">MNRKMHGLTLVELMVTIAVAAILYSIAPPLLASFLEASRISGAADLLVTQLHYARTEAIQQSAPMFVTYSMKDTVNWRMGIHDHSQCDTSLSNPAQPDACTIPSSGGRALTVLDGAQFQGITASANRNATRFDPISGTTLGTNVTLSLRSPGGKEIKVIVSNVGRIRTCSPKTAVAKVTGHPPCPDG</sequence>
<dbReference type="SUPFAM" id="SSF54523">
    <property type="entry name" value="Pili subunits"/>
    <property type="match status" value="1"/>
</dbReference>
<feature type="domain" description="General secretion pathway GspH" evidence="12">
    <location>
        <begin position="43"/>
        <end position="164"/>
    </location>
</feature>
<keyword evidence="7 11" id="KW-1133">Transmembrane helix</keyword>
<dbReference type="NCBIfam" id="TIGR02532">
    <property type="entry name" value="IV_pilin_GFxxxE"/>
    <property type="match status" value="1"/>
</dbReference>
<dbReference type="EMBL" id="WTVH01000046">
    <property type="protein sequence ID" value="NMF95079.1"/>
    <property type="molecule type" value="Genomic_DNA"/>
</dbReference>
<dbReference type="Proteomes" id="UP000601990">
    <property type="component" value="Unassembled WGS sequence"/>
</dbReference>
<dbReference type="InterPro" id="IPR022346">
    <property type="entry name" value="T2SS_GspH"/>
</dbReference>
<keyword evidence="5" id="KW-0997">Cell inner membrane</keyword>
<evidence type="ECO:0000259" key="12">
    <source>
        <dbReference type="Pfam" id="PF12019"/>
    </source>
</evidence>
<evidence type="ECO:0000256" key="9">
    <source>
        <dbReference type="ARBA" id="ARBA00025772"/>
    </source>
</evidence>
<reference evidence="13" key="1">
    <citation type="submission" date="2019-12" db="EMBL/GenBank/DDBJ databases">
        <title>Comparative genomics gives insights into the taxonomy of the Azoarcus-Aromatoleum group and reveals separate origins of nif in the plant-associated Azoarcus and non-plant-associated Aromatoleum sub-groups.</title>
        <authorList>
            <person name="Lafos M."/>
            <person name="Maluk M."/>
            <person name="Batista M."/>
            <person name="Junghare M."/>
            <person name="Carmona M."/>
            <person name="Faoro H."/>
            <person name="Cruz L.M."/>
            <person name="Battistoni F."/>
            <person name="De Souza E."/>
            <person name="Pedrosa F."/>
            <person name="Chen W.-M."/>
            <person name="Poole P.S."/>
            <person name="Dixon R.A."/>
            <person name="James E.K."/>
        </authorList>
    </citation>
    <scope>NUCLEOTIDE SEQUENCE</scope>
    <source>
        <strain evidence="13">U120</strain>
    </source>
</reference>
<feature type="transmembrane region" description="Helical" evidence="11">
    <location>
        <begin position="7"/>
        <end position="27"/>
    </location>
</feature>
<keyword evidence="14" id="KW-1185">Reference proteome</keyword>
<evidence type="ECO:0000256" key="6">
    <source>
        <dbReference type="ARBA" id="ARBA00022692"/>
    </source>
</evidence>
<dbReference type="InterPro" id="IPR012902">
    <property type="entry name" value="N_methyl_site"/>
</dbReference>
<protein>
    <recommendedName>
        <fullName evidence="2">Type II secretion system protein H</fullName>
    </recommendedName>
    <alternativeName>
        <fullName evidence="10">General secretion pathway protein H</fullName>
    </alternativeName>
</protein>
<gene>
    <name evidence="13" type="ORF">GO608_17345</name>
</gene>
<evidence type="ECO:0000256" key="10">
    <source>
        <dbReference type="ARBA" id="ARBA00030775"/>
    </source>
</evidence>
<evidence type="ECO:0000256" key="7">
    <source>
        <dbReference type="ARBA" id="ARBA00022989"/>
    </source>
</evidence>
<keyword evidence="4" id="KW-0488">Methylation</keyword>
<accession>A0ABX1N712</accession>
<dbReference type="RefSeq" id="WP_425532293.1">
    <property type="nucleotide sequence ID" value="NZ_WTVH02000009.1"/>
</dbReference>
<evidence type="ECO:0000256" key="11">
    <source>
        <dbReference type="SAM" id="Phobius"/>
    </source>
</evidence>
<organism evidence="13 14">
    <name type="scientific">Aromatoleum buckelii</name>
    <dbReference type="NCBI Taxonomy" id="200254"/>
    <lineage>
        <taxon>Bacteria</taxon>
        <taxon>Pseudomonadati</taxon>
        <taxon>Pseudomonadota</taxon>
        <taxon>Betaproteobacteria</taxon>
        <taxon>Rhodocyclales</taxon>
        <taxon>Rhodocyclaceae</taxon>
        <taxon>Aromatoleum</taxon>
    </lineage>
</organism>
<comment type="similarity">
    <text evidence="9">Belongs to the GSP H family.</text>
</comment>
<evidence type="ECO:0000313" key="13">
    <source>
        <dbReference type="EMBL" id="NMF95079.1"/>
    </source>
</evidence>
<evidence type="ECO:0000256" key="4">
    <source>
        <dbReference type="ARBA" id="ARBA00022481"/>
    </source>
</evidence>
<keyword evidence="6 11" id="KW-0812">Transmembrane</keyword>
<dbReference type="Gene3D" id="3.55.40.10">
    <property type="entry name" value="minor pseudopilin epsh domain"/>
    <property type="match status" value="1"/>
</dbReference>
<dbReference type="Pfam" id="PF12019">
    <property type="entry name" value="GspH"/>
    <property type="match status" value="1"/>
</dbReference>